<evidence type="ECO:0000313" key="5">
    <source>
        <dbReference type="EMBL" id="MBR9652789.1"/>
    </source>
</evidence>
<organism evidence="5 6">
    <name type="scientific">Thalassovita aquimarina</name>
    <dbReference type="NCBI Taxonomy" id="2785917"/>
    <lineage>
        <taxon>Bacteria</taxon>
        <taxon>Pseudomonadati</taxon>
        <taxon>Pseudomonadota</taxon>
        <taxon>Alphaproteobacteria</taxon>
        <taxon>Rhodobacterales</taxon>
        <taxon>Roseobacteraceae</taxon>
        <taxon>Thalassovita</taxon>
    </lineage>
</organism>
<keyword evidence="6" id="KW-1185">Reference proteome</keyword>
<dbReference type="CDD" id="cd06849">
    <property type="entry name" value="lipoyl_domain"/>
    <property type="match status" value="2"/>
</dbReference>
<evidence type="ECO:0000256" key="1">
    <source>
        <dbReference type="ARBA" id="ARBA00001938"/>
    </source>
</evidence>
<dbReference type="Gene3D" id="2.40.50.100">
    <property type="match status" value="2"/>
</dbReference>
<evidence type="ECO:0000313" key="6">
    <source>
        <dbReference type="Proteomes" id="UP001195941"/>
    </source>
</evidence>
<sequence>MPHDVIMPALGMAQDTGHIVAWHKNPGDAVTEGDVLFEVETDKATMEVEAQTTGFLTDVAAEAGTDVPVGQVIALISDTPEGSGGMPDLHDTPEEIVASPEPSAIAGQQVIMPALGMAQDTGLIVAWHKAPGDAVAASDILFEVETDKSTMEVEAGHDGFIAALLAEAGEEAPVGEAIAVISADKPEAPVQLSRQAQSAASGSAAPSKAAPKPVAAPPPEKPTRQEKPAVVSDTGRILASPKARRLALEQGLDLTRLVKAGHPQPYHVSDLDVLKSLPDDTPTAVQAAAARHLVAELPTEGFTAFTAWAAETAGLNDSSALLAGLAAASLDLATATVAVEAFGETRIYTVPAGPFGAIAEADPEARPDLQVRDLRCSRITTVQLGAEACPVLSVAVSGAGLRLTLECAAPQLSASEAVTLLSNFAGRMEQPLRHLL</sequence>
<feature type="region of interest" description="Disordered" evidence="3">
    <location>
        <begin position="189"/>
        <end position="237"/>
    </location>
</feature>
<accession>A0ABS5HUX7</accession>
<proteinExistence type="predicted"/>
<feature type="domain" description="Lipoyl-binding" evidence="4">
    <location>
        <begin position="107"/>
        <end position="182"/>
    </location>
</feature>
<dbReference type="InterPro" id="IPR045257">
    <property type="entry name" value="E2/Pdx1"/>
</dbReference>
<keyword evidence="5" id="KW-0670">Pyruvate</keyword>
<dbReference type="InterPro" id="IPR003016">
    <property type="entry name" value="2-oxoA_DH_lipoyl-BS"/>
</dbReference>
<evidence type="ECO:0000256" key="3">
    <source>
        <dbReference type="SAM" id="MobiDB-lite"/>
    </source>
</evidence>
<feature type="domain" description="Lipoyl-binding" evidence="4">
    <location>
        <begin position="2"/>
        <end position="77"/>
    </location>
</feature>
<evidence type="ECO:0000256" key="2">
    <source>
        <dbReference type="ARBA" id="ARBA00022823"/>
    </source>
</evidence>
<dbReference type="PANTHER" id="PTHR23151:SF90">
    <property type="entry name" value="DIHYDROLIPOYLLYSINE-RESIDUE ACETYLTRANSFERASE COMPONENT OF PYRUVATE DEHYDROGENASE COMPLEX, MITOCHONDRIAL-RELATED"/>
    <property type="match status" value="1"/>
</dbReference>
<dbReference type="PANTHER" id="PTHR23151">
    <property type="entry name" value="DIHYDROLIPOAMIDE ACETYL/SUCCINYL-TRANSFERASE-RELATED"/>
    <property type="match status" value="1"/>
</dbReference>
<reference evidence="5 6" key="1">
    <citation type="journal article" date="2021" name="Arch. Microbiol.">
        <title>Thalassobius aquimarinus sp. nov., isolated from the Sea of Japan seashore.</title>
        <authorList>
            <person name="Kurilenko V.V."/>
            <person name="Romanenko L.A."/>
            <person name="Chernysheva N.Y."/>
            <person name="Velansky P.V."/>
            <person name="Tekutyeva L.A."/>
            <person name="Isaeva M.P."/>
            <person name="Mikhailov V.V."/>
        </authorList>
    </citation>
    <scope>NUCLEOTIDE SEQUENCE [LARGE SCALE GENOMIC DNA]</scope>
    <source>
        <strain evidence="5 6">KMM 8518</strain>
    </source>
</reference>
<protein>
    <submittedName>
        <fullName evidence="5">Pyruvate dehydrogenase</fullName>
    </submittedName>
</protein>
<name>A0ABS5HUX7_9RHOB</name>
<dbReference type="EMBL" id="JADMKU010000018">
    <property type="protein sequence ID" value="MBR9652789.1"/>
    <property type="molecule type" value="Genomic_DNA"/>
</dbReference>
<dbReference type="RefSeq" id="WP_212702409.1">
    <property type="nucleotide sequence ID" value="NZ_JADMKU010000018.1"/>
</dbReference>
<dbReference type="PROSITE" id="PS00189">
    <property type="entry name" value="LIPOYL"/>
    <property type="match status" value="2"/>
</dbReference>
<dbReference type="InterPro" id="IPR000089">
    <property type="entry name" value="Biotin_lipoyl"/>
</dbReference>
<comment type="caution">
    <text evidence="5">The sequence shown here is derived from an EMBL/GenBank/DDBJ whole genome shotgun (WGS) entry which is preliminary data.</text>
</comment>
<keyword evidence="2" id="KW-0450">Lipoyl</keyword>
<gene>
    <name evidence="5" type="ORF">IT775_16845</name>
</gene>
<dbReference type="Pfam" id="PF00364">
    <property type="entry name" value="Biotin_lipoyl"/>
    <property type="match status" value="2"/>
</dbReference>
<dbReference type="PROSITE" id="PS50968">
    <property type="entry name" value="BIOTINYL_LIPOYL"/>
    <property type="match status" value="2"/>
</dbReference>
<dbReference type="SUPFAM" id="SSF51230">
    <property type="entry name" value="Single hybrid motif"/>
    <property type="match status" value="2"/>
</dbReference>
<dbReference type="Proteomes" id="UP001195941">
    <property type="component" value="Unassembled WGS sequence"/>
</dbReference>
<dbReference type="InterPro" id="IPR011053">
    <property type="entry name" value="Single_hybrid_motif"/>
</dbReference>
<evidence type="ECO:0000259" key="4">
    <source>
        <dbReference type="PROSITE" id="PS50968"/>
    </source>
</evidence>
<feature type="compositionally biased region" description="Low complexity" evidence="3">
    <location>
        <begin position="196"/>
        <end position="213"/>
    </location>
</feature>
<comment type="cofactor">
    <cofactor evidence="1">
        <name>(R)-lipoate</name>
        <dbReference type="ChEBI" id="CHEBI:83088"/>
    </cofactor>
</comment>